<feature type="binding site" evidence="5">
    <location>
        <begin position="107"/>
        <end position="110"/>
    </location>
    <ligand>
        <name>(6S)-5,6,7,8-tetrahydrofolate</name>
        <dbReference type="ChEBI" id="CHEBI:57453"/>
    </ligand>
</feature>
<dbReference type="InterPro" id="IPR011034">
    <property type="entry name" value="Formyl_transferase-like_C_sf"/>
</dbReference>
<reference evidence="8 9" key="1">
    <citation type="submission" date="2024-04" db="EMBL/GenBank/DDBJ databases">
        <title>Human intestinal bacterial collection.</title>
        <authorList>
            <person name="Pauvert C."/>
            <person name="Hitch T.C.A."/>
            <person name="Clavel T."/>
        </authorList>
    </citation>
    <scope>NUCLEOTIDE SEQUENCE [LARGE SCALE GENOMIC DNA]</scope>
    <source>
        <strain evidence="8 9">CLA-AA-H197</strain>
    </source>
</reference>
<dbReference type="EMBL" id="JBBNGS010000003">
    <property type="protein sequence ID" value="MEQ2637231.1"/>
    <property type="molecule type" value="Genomic_DNA"/>
</dbReference>
<dbReference type="EC" id="2.1.2.9" evidence="2 5"/>
<organism evidence="8 9">
    <name type="scientific">Paratractidigestivibacter faecalis</name>
    <dbReference type="NCBI Taxonomy" id="2292441"/>
    <lineage>
        <taxon>Bacteria</taxon>
        <taxon>Bacillati</taxon>
        <taxon>Actinomycetota</taxon>
        <taxon>Coriobacteriia</taxon>
        <taxon>Coriobacteriales</taxon>
        <taxon>Atopobiaceae</taxon>
        <taxon>Paratractidigestivibacter</taxon>
    </lineage>
</organism>
<dbReference type="Gene3D" id="3.40.50.12230">
    <property type="match status" value="1"/>
</dbReference>
<evidence type="ECO:0000256" key="3">
    <source>
        <dbReference type="ARBA" id="ARBA00022679"/>
    </source>
</evidence>
<dbReference type="RefSeq" id="WP_349181668.1">
    <property type="nucleotide sequence ID" value="NZ_JBBNGS010000003.1"/>
</dbReference>
<dbReference type="CDD" id="cd08646">
    <property type="entry name" value="FMT_core_Met-tRNA-FMT_N"/>
    <property type="match status" value="1"/>
</dbReference>
<dbReference type="Proteomes" id="UP001478817">
    <property type="component" value="Unassembled WGS sequence"/>
</dbReference>
<dbReference type="SUPFAM" id="SSF50486">
    <property type="entry name" value="FMT C-terminal domain-like"/>
    <property type="match status" value="1"/>
</dbReference>
<dbReference type="InterPro" id="IPR005794">
    <property type="entry name" value="Fmt"/>
</dbReference>
<sequence>MRVVFMGTPDFAVASLSAVAEKHEVVLVVTRPDAVRGRGSELLPSPVKARALELGIPVLETKRMTPEAIEAVRQAAPDVICVVAFGCILPDEVLEVAPLGAVNVHASLLPRWRGAAPIQRSILEGDERTGVSIMRVAHELDAGAWCRQASVQIGEKDAATLTAELAQLGAEELVGALPELAAHEETWHEQDESQVTFAAKIKKAEMRLDPADPASANARRVQAAGDTAPARTAVAGRGVRVMAARVAADLLAPQGGVVVKHGRVGLGCSDGTLELLRVKPDGKREMEASAWAAGLRGELSWERI</sequence>
<comment type="function">
    <text evidence="5">Attaches a formyl group to the free amino group of methionyl-tRNA(fMet). The formyl group appears to play a dual role in the initiator identity of N-formylmethionyl-tRNA by promoting its recognition by IF2 and preventing the misappropriation of this tRNA by the elongation apparatus.</text>
</comment>
<feature type="domain" description="Formyl transferase N-terminal" evidence="6">
    <location>
        <begin position="1"/>
        <end position="174"/>
    </location>
</feature>
<evidence type="ECO:0000256" key="1">
    <source>
        <dbReference type="ARBA" id="ARBA00010699"/>
    </source>
</evidence>
<evidence type="ECO:0000313" key="9">
    <source>
        <dbReference type="Proteomes" id="UP001478817"/>
    </source>
</evidence>
<dbReference type="NCBIfam" id="TIGR00460">
    <property type="entry name" value="fmt"/>
    <property type="match status" value="1"/>
</dbReference>
<evidence type="ECO:0000259" key="7">
    <source>
        <dbReference type="Pfam" id="PF02911"/>
    </source>
</evidence>
<accession>A0ABV1IGS2</accession>
<keyword evidence="4 5" id="KW-0648">Protein biosynthesis</keyword>
<dbReference type="SUPFAM" id="SSF53328">
    <property type="entry name" value="Formyltransferase"/>
    <property type="match status" value="1"/>
</dbReference>
<dbReference type="InterPro" id="IPR002376">
    <property type="entry name" value="Formyl_transf_N"/>
</dbReference>
<evidence type="ECO:0000256" key="5">
    <source>
        <dbReference type="HAMAP-Rule" id="MF_00182"/>
    </source>
</evidence>
<dbReference type="PANTHER" id="PTHR11138:SF5">
    <property type="entry name" value="METHIONYL-TRNA FORMYLTRANSFERASE, MITOCHONDRIAL"/>
    <property type="match status" value="1"/>
</dbReference>
<proteinExistence type="inferred from homology"/>
<dbReference type="InterPro" id="IPR041711">
    <property type="entry name" value="Met-tRNA-FMT_N"/>
</dbReference>
<evidence type="ECO:0000256" key="4">
    <source>
        <dbReference type="ARBA" id="ARBA00022917"/>
    </source>
</evidence>
<dbReference type="Pfam" id="PF00551">
    <property type="entry name" value="Formyl_trans_N"/>
    <property type="match status" value="1"/>
</dbReference>
<dbReference type="InterPro" id="IPR005793">
    <property type="entry name" value="Formyl_trans_C"/>
</dbReference>
<evidence type="ECO:0000256" key="2">
    <source>
        <dbReference type="ARBA" id="ARBA00012261"/>
    </source>
</evidence>
<dbReference type="Pfam" id="PF02911">
    <property type="entry name" value="Formyl_trans_C"/>
    <property type="match status" value="1"/>
</dbReference>
<keyword evidence="3 5" id="KW-0808">Transferase</keyword>
<keyword evidence="9" id="KW-1185">Reference proteome</keyword>
<dbReference type="InterPro" id="IPR036477">
    <property type="entry name" value="Formyl_transf_N_sf"/>
</dbReference>
<evidence type="ECO:0000313" key="8">
    <source>
        <dbReference type="EMBL" id="MEQ2637231.1"/>
    </source>
</evidence>
<dbReference type="GO" id="GO:0004479">
    <property type="term" value="F:methionyl-tRNA formyltransferase activity"/>
    <property type="evidence" value="ECO:0007669"/>
    <property type="project" value="UniProtKB-EC"/>
</dbReference>
<evidence type="ECO:0000259" key="6">
    <source>
        <dbReference type="Pfam" id="PF00551"/>
    </source>
</evidence>
<comment type="similarity">
    <text evidence="1 5">Belongs to the Fmt family.</text>
</comment>
<dbReference type="PANTHER" id="PTHR11138">
    <property type="entry name" value="METHIONYL-TRNA FORMYLTRANSFERASE"/>
    <property type="match status" value="1"/>
</dbReference>
<protein>
    <recommendedName>
        <fullName evidence="2 5">Methionyl-tRNA formyltransferase</fullName>
        <ecNumber evidence="2 5">2.1.2.9</ecNumber>
    </recommendedName>
</protein>
<comment type="catalytic activity">
    <reaction evidence="5">
        <text>L-methionyl-tRNA(fMet) + (6R)-10-formyltetrahydrofolate = N-formyl-L-methionyl-tRNA(fMet) + (6S)-5,6,7,8-tetrahydrofolate + H(+)</text>
        <dbReference type="Rhea" id="RHEA:24380"/>
        <dbReference type="Rhea" id="RHEA-COMP:9952"/>
        <dbReference type="Rhea" id="RHEA-COMP:9953"/>
        <dbReference type="ChEBI" id="CHEBI:15378"/>
        <dbReference type="ChEBI" id="CHEBI:57453"/>
        <dbReference type="ChEBI" id="CHEBI:78530"/>
        <dbReference type="ChEBI" id="CHEBI:78844"/>
        <dbReference type="ChEBI" id="CHEBI:195366"/>
        <dbReference type="EC" id="2.1.2.9"/>
    </reaction>
</comment>
<comment type="caution">
    <text evidence="8">The sequence shown here is derived from an EMBL/GenBank/DDBJ whole genome shotgun (WGS) entry which is preliminary data.</text>
</comment>
<feature type="domain" description="Formyl transferase C-terminal" evidence="7">
    <location>
        <begin position="200"/>
        <end position="295"/>
    </location>
</feature>
<name>A0ABV1IGS2_9ACTN</name>
<gene>
    <name evidence="5 8" type="primary">fmt</name>
    <name evidence="8" type="ORF">AAAT05_02555</name>
</gene>
<dbReference type="HAMAP" id="MF_00182">
    <property type="entry name" value="Formyl_trans"/>
    <property type="match status" value="1"/>
</dbReference>